<feature type="transmembrane region" description="Helical" evidence="1">
    <location>
        <begin position="154"/>
        <end position="176"/>
    </location>
</feature>
<organism evidence="2 3">
    <name type="scientific">Modestobacter italicus (strain DSM 44449 / CECT 9708 / BC 501)</name>
    <dbReference type="NCBI Taxonomy" id="2732864"/>
    <lineage>
        <taxon>Bacteria</taxon>
        <taxon>Bacillati</taxon>
        <taxon>Actinomycetota</taxon>
        <taxon>Actinomycetes</taxon>
        <taxon>Geodermatophilales</taxon>
        <taxon>Geodermatophilaceae</taxon>
        <taxon>Modestobacter</taxon>
    </lineage>
</organism>
<proteinExistence type="predicted"/>
<evidence type="ECO:0000313" key="3">
    <source>
        <dbReference type="Proteomes" id="UP000006461"/>
    </source>
</evidence>
<keyword evidence="1" id="KW-0812">Transmembrane</keyword>
<feature type="transmembrane region" description="Helical" evidence="1">
    <location>
        <begin position="224"/>
        <end position="245"/>
    </location>
</feature>
<dbReference type="KEGG" id="mmar:MODMU_1798"/>
<keyword evidence="1" id="KW-0472">Membrane</keyword>
<name>I4EV22_MODI5</name>
<dbReference type="EMBL" id="FO203431">
    <property type="protein sequence ID" value="CCH87235.1"/>
    <property type="molecule type" value="Genomic_DNA"/>
</dbReference>
<dbReference type="GO" id="GO:0005886">
    <property type="term" value="C:plasma membrane"/>
    <property type="evidence" value="ECO:0007669"/>
    <property type="project" value="UniProtKB-SubCell"/>
</dbReference>
<dbReference type="STRING" id="477641.MODMU_1798"/>
<evidence type="ECO:0000256" key="1">
    <source>
        <dbReference type="SAM" id="Phobius"/>
    </source>
</evidence>
<dbReference type="OMA" id="HRHKTIT"/>
<sequence length="251" mass="24696">MTTAVLPTSRPVVARRSSASLPAQVGLEVRKSLSTRSGVALVAAAALLAPAAMSVAVASSAGPLSSPTGPVVVTGMLSVLVLLALGVLSTAGEWTHGSVQTTYLLEPRRSRVLVAKALAVAAVGAVVAAVAAALATGVLALFGPSVPFDGVGRALLVVGIAGAVFALIGAGVGAALGNTPGALTGVYLLNLGVLPLLQTFQPALADDVDPGNAVLDLAQADDQAHAVTVLVVWVAVALVAGAAMTRRRAVQ</sequence>
<keyword evidence="3" id="KW-1185">Reference proteome</keyword>
<accession>I4EV22</accession>
<dbReference type="HOGENOM" id="CLU_996688_0_0_11"/>
<feature type="transmembrane region" description="Helical" evidence="1">
    <location>
        <begin position="113"/>
        <end position="142"/>
    </location>
</feature>
<keyword evidence="1" id="KW-1133">Transmembrane helix</keyword>
<feature type="transmembrane region" description="Helical" evidence="1">
    <location>
        <begin position="39"/>
        <end position="59"/>
    </location>
</feature>
<evidence type="ECO:0008006" key="4">
    <source>
        <dbReference type="Google" id="ProtNLM"/>
    </source>
</evidence>
<reference evidence="2 3" key="1">
    <citation type="journal article" date="2012" name="J. Bacteriol.">
        <title>Genome Sequence of Radiation-Resistant Modestobacter marinus Strain BC501, a Representative Actinobacterium That Thrives on Calcareous Stone Surfaces.</title>
        <authorList>
            <person name="Normand P."/>
            <person name="Gury J."/>
            <person name="Pujic P."/>
            <person name="Chouaia B."/>
            <person name="Crotti E."/>
            <person name="Brusetti L."/>
            <person name="Daffonchio D."/>
            <person name="Vacherie B."/>
            <person name="Barbe V."/>
            <person name="Medigue C."/>
            <person name="Calteau A."/>
            <person name="Ghodhbane-Gtari F."/>
            <person name="Essoussi I."/>
            <person name="Nouioui I."/>
            <person name="Abbassi-Ghozzi I."/>
            <person name="Gtari M."/>
        </authorList>
    </citation>
    <scope>NUCLEOTIDE SEQUENCE [LARGE SCALE GENOMIC DNA]</scope>
    <source>
        <strain evidence="3">BC 501</strain>
    </source>
</reference>
<dbReference type="Proteomes" id="UP000006461">
    <property type="component" value="Chromosome"/>
</dbReference>
<feature type="transmembrane region" description="Helical" evidence="1">
    <location>
        <begin position="183"/>
        <end position="204"/>
    </location>
</feature>
<feature type="transmembrane region" description="Helical" evidence="1">
    <location>
        <begin position="71"/>
        <end position="92"/>
    </location>
</feature>
<gene>
    <name evidence="2" type="ordered locus">MODMU_1798</name>
</gene>
<evidence type="ECO:0000313" key="2">
    <source>
        <dbReference type="EMBL" id="CCH87235.1"/>
    </source>
</evidence>
<dbReference type="eggNOG" id="ENOG50345GK">
    <property type="taxonomic scope" value="Bacteria"/>
</dbReference>
<dbReference type="GO" id="GO:0140359">
    <property type="term" value="F:ABC-type transporter activity"/>
    <property type="evidence" value="ECO:0007669"/>
    <property type="project" value="InterPro"/>
</dbReference>
<protein>
    <recommendedName>
        <fullName evidence="4">ABC transporter permease</fullName>
    </recommendedName>
</protein>
<dbReference type="AlphaFoldDB" id="I4EV22"/>